<feature type="compositionally biased region" description="Basic and acidic residues" evidence="1">
    <location>
        <begin position="246"/>
        <end position="266"/>
    </location>
</feature>
<name>B7FS86_PHATC</name>
<sequence>MSEEVTKENDAATTMSEDLDRSVSLLETAPDQAKSILEDLQLRIAQIGLFSRNENLDDIATKSLPFLCLEHYLAVALTSIPGTSNPSSPKMSVPEWSLTSRLRNLHRACDLWDSFLQSLQQLEFLEARDQRDLETLTELSASTGGEKEALLMTMPFDRDTKIARFKAKQEAQGEKARLLALKKRRTRLGVAETEELVGYDEESLERTVALHTIRICISEAIDEWANTLRELPMLRRMLASQEDQAAQDRHRGIDPRASQDPREQQHRPPPSSYPLKVTHITKDNSGQLQIRKEDIKSQVFRPGWNQPTMSLEELAEMEVEQAMERDVKQTEAQILNARAPRRFDQLVKDGLEDDMELVEASAALDRNWDNWKDENPRGSGNKRGDVGDRNF</sequence>
<dbReference type="GO" id="GO:0035303">
    <property type="term" value="P:regulation of dephosphorylation"/>
    <property type="evidence" value="ECO:0007669"/>
    <property type="project" value="TreeGrafter"/>
</dbReference>
<dbReference type="GO" id="GO:0005829">
    <property type="term" value="C:cytosol"/>
    <property type="evidence" value="ECO:0007669"/>
    <property type="project" value="TreeGrafter"/>
</dbReference>
<dbReference type="AlphaFoldDB" id="B7FS86"/>
<dbReference type="EMBL" id="CM000606">
    <property type="protein sequence ID" value="EEC50435.1"/>
    <property type="molecule type" value="Genomic_DNA"/>
</dbReference>
<dbReference type="Gene3D" id="1.25.40.540">
    <property type="entry name" value="TAP42-like family"/>
    <property type="match status" value="1"/>
</dbReference>
<dbReference type="GO" id="GO:0051721">
    <property type="term" value="F:protein phosphatase 2A binding"/>
    <property type="evidence" value="ECO:0007669"/>
    <property type="project" value="TreeGrafter"/>
</dbReference>
<proteinExistence type="predicted"/>
<dbReference type="OMA" id="CESKMED"/>
<protein>
    <recommendedName>
        <fullName evidence="4">TAP42-like protein</fullName>
    </recommendedName>
</protein>
<dbReference type="STRING" id="556484.B7FS86"/>
<dbReference type="GO" id="GO:0009966">
    <property type="term" value="P:regulation of signal transduction"/>
    <property type="evidence" value="ECO:0007669"/>
    <property type="project" value="InterPro"/>
</dbReference>
<evidence type="ECO:0000313" key="2">
    <source>
        <dbReference type="EMBL" id="EEC50435.1"/>
    </source>
</evidence>
<evidence type="ECO:0008006" key="4">
    <source>
        <dbReference type="Google" id="ProtNLM"/>
    </source>
</evidence>
<dbReference type="Proteomes" id="UP000000759">
    <property type="component" value="Chromosome 2"/>
</dbReference>
<dbReference type="InParanoid" id="B7FS86"/>
<reference evidence="3" key="2">
    <citation type="submission" date="2008-08" db="EMBL/GenBank/DDBJ databases">
        <authorList>
            <consortium name="Diatom Consortium"/>
            <person name="Grigoriev I."/>
            <person name="Grimwood J."/>
            <person name="Kuo A."/>
            <person name="Otillar R.P."/>
            <person name="Salamov A."/>
            <person name="Detter J.C."/>
            <person name="Lindquist E."/>
            <person name="Shapiro H."/>
            <person name="Lucas S."/>
            <person name="Glavina del Rio T."/>
            <person name="Pitluck S."/>
            <person name="Rokhsar D."/>
            <person name="Bowler C."/>
        </authorList>
    </citation>
    <scope>GENOME REANNOTATION</scope>
    <source>
        <strain evidence="3">CCAP 1055/1</strain>
    </source>
</reference>
<feature type="compositionally biased region" description="Basic and acidic residues" evidence="1">
    <location>
        <begin position="366"/>
        <end position="391"/>
    </location>
</feature>
<reference evidence="2 3" key="1">
    <citation type="journal article" date="2008" name="Nature">
        <title>The Phaeodactylum genome reveals the evolutionary history of diatom genomes.</title>
        <authorList>
            <person name="Bowler C."/>
            <person name="Allen A.E."/>
            <person name="Badger J.H."/>
            <person name="Grimwood J."/>
            <person name="Jabbari K."/>
            <person name="Kuo A."/>
            <person name="Maheswari U."/>
            <person name="Martens C."/>
            <person name="Maumus F."/>
            <person name="Otillar R.P."/>
            <person name="Rayko E."/>
            <person name="Salamov A."/>
            <person name="Vandepoele K."/>
            <person name="Beszteri B."/>
            <person name="Gruber A."/>
            <person name="Heijde M."/>
            <person name="Katinka M."/>
            <person name="Mock T."/>
            <person name="Valentin K."/>
            <person name="Verret F."/>
            <person name="Berges J.A."/>
            <person name="Brownlee C."/>
            <person name="Cadoret J.P."/>
            <person name="Chiovitti A."/>
            <person name="Choi C.J."/>
            <person name="Coesel S."/>
            <person name="De Martino A."/>
            <person name="Detter J.C."/>
            <person name="Durkin C."/>
            <person name="Falciatore A."/>
            <person name="Fournet J."/>
            <person name="Haruta M."/>
            <person name="Huysman M.J."/>
            <person name="Jenkins B.D."/>
            <person name="Jiroutova K."/>
            <person name="Jorgensen R.E."/>
            <person name="Joubert Y."/>
            <person name="Kaplan A."/>
            <person name="Kroger N."/>
            <person name="Kroth P.G."/>
            <person name="La Roche J."/>
            <person name="Lindquist E."/>
            <person name="Lommer M."/>
            <person name="Martin-Jezequel V."/>
            <person name="Lopez P.J."/>
            <person name="Lucas S."/>
            <person name="Mangogna M."/>
            <person name="McGinnis K."/>
            <person name="Medlin L.K."/>
            <person name="Montsant A."/>
            <person name="Oudot-Le Secq M.P."/>
            <person name="Napoli C."/>
            <person name="Obornik M."/>
            <person name="Parker M.S."/>
            <person name="Petit J.L."/>
            <person name="Porcel B.M."/>
            <person name="Poulsen N."/>
            <person name="Robison M."/>
            <person name="Rychlewski L."/>
            <person name="Rynearson T.A."/>
            <person name="Schmutz J."/>
            <person name="Shapiro H."/>
            <person name="Siaut M."/>
            <person name="Stanley M."/>
            <person name="Sussman M.R."/>
            <person name="Taylor A.R."/>
            <person name="Vardi A."/>
            <person name="von Dassow P."/>
            <person name="Vyverman W."/>
            <person name="Willis A."/>
            <person name="Wyrwicz L.S."/>
            <person name="Rokhsar D.S."/>
            <person name="Weissenbach J."/>
            <person name="Armbrust E.V."/>
            <person name="Green B.R."/>
            <person name="Van de Peer Y."/>
            <person name="Grigoriev I.V."/>
        </authorList>
    </citation>
    <scope>NUCLEOTIDE SEQUENCE [LARGE SCALE GENOMIC DNA]</scope>
    <source>
        <strain evidence="2 3">CCAP 1055/1</strain>
    </source>
</reference>
<dbReference type="PANTHER" id="PTHR10933:SF9">
    <property type="entry name" value="IMMUNOGLOBULIN-BINDING PROTEIN 1"/>
    <property type="match status" value="1"/>
</dbReference>
<organism evidence="2 3">
    <name type="scientific">Phaeodactylum tricornutum (strain CCAP 1055/1)</name>
    <dbReference type="NCBI Taxonomy" id="556484"/>
    <lineage>
        <taxon>Eukaryota</taxon>
        <taxon>Sar</taxon>
        <taxon>Stramenopiles</taxon>
        <taxon>Ochrophyta</taxon>
        <taxon>Bacillariophyta</taxon>
        <taxon>Bacillariophyceae</taxon>
        <taxon>Bacillariophycidae</taxon>
        <taxon>Naviculales</taxon>
        <taxon>Phaeodactylaceae</taxon>
        <taxon>Phaeodactylum</taxon>
    </lineage>
</organism>
<dbReference type="Pfam" id="PF04177">
    <property type="entry name" value="TAP42"/>
    <property type="match status" value="1"/>
</dbReference>
<feature type="region of interest" description="Disordered" evidence="1">
    <location>
        <begin position="240"/>
        <end position="285"/>
    </location>
</feature>
<gene>
    <name evidence="2" type="ORF">PHATRDRAFT_43438</name>
</gene>
<evidence type="ECO:0000256" key="1">
    <source>
        <dbReference type="SAM" id="MobiDB-lite"/>
    </source>
</evidence>
<dbReference type="RefSeq" id="XP_002177621.1">
    <property type="nucleotide sequence ID" value="XM_002177585.1"/>
</dbReference>
<dbReference type="PaxDb" id="2850-Phatr43438"/>
<keyword evidence="3" id="KW-1185">Reference proteome</keyword>
<evidence type="ECO:0000313" key="3">
    <source>
        <dbReference type="Proteomes" id="UP000000759"/>
    </source>
</evidence>
<accession>B7FS86</accession>
<dbReference type="OrthoDB" id="10261753at2759"/>
<dbReference type="eggNOG" id="KOG2830">
    <property type="taxonomic scope" value="Eukaryota"/>
</dbReference>
<dbReference type="InterPro" id="IPR038511">
    <property type="entry name" value="TAP42/TAP46-like_sf"/>
</dbReference>
<dbReference type="HOGENOM" id="CLU_041824_2_0_1"/>
<dbReference type="InterPro" id="IPR007304">
    <property type="entry name" value="TAP46-like"/>
</dbReference>
<dbReference type="KEGG" id="pti:PHATRDRAFT_43438"/>
<feature type="region of interest" description="Disordered" evidence="1">
    <location>
        <begin position="362"/>
        <end position="391"/>
    </location>
</feature>
<dbReference type="PANTHER" id="PTHR10933">
    <property type="entry name" value="IMMUNOGLOBULIN-BINDING PROTEIN 1"/>
    <property type="match status" value="1"/>
</dbReference>
<dbReference type="GeneID" id="7197157"/>